<keyword evidence="7 10" id="KW-0472">Membrane</keyword>
<comment type="subcellular location">
    <subcellularLocation>
        <location evidence="1">Cell membrane</location>
        <topology evidence="1">Multi-pass membrane protein</topology>
    </subcellularLocation>
</comment>
<dbReference type="GO" id="GO:0009986">
    <property type="term" value="C:cell surface"/>
    <property type="evidence" value="ECO:0007669"/>
    <property type="project" value="Ensembl"/>
</dbReference>
<dbReference type="GeneTree" id="ENSGT00940000154603"/>
<evidence type="ECO:0000313" key="15">
    <source>
        <dbReference type="Proteomes" id="UP000694390"/>
    </source>
</evidence>
<protein>
    <submittedName>
        <fullName evidence="14">Adhesion G protein-coupled receptor F5</fullName>
    </submittedName>
</protein>
<dbReference type="Gene3D" id="2.60.220.50">
    <property type="match status" value="1"/>
</dbReference>
<dbReference type="SMART" id="SM00409">
    <property type="entry name" value="IG"/>
    <property type="match status" value="2"/>
</dbReference>
<dbReference type="PRINTS" id="PR01695">
    <property type="entry name" value="IGHEPTARCPTR"/>
</dbReference>
<accession>A0A8C4Y2Z8</accession>
<feature type="domain" description="G-protein coupled receptors family 2 profile 2" evidence="12">
    <location>
        <begin position="949"/>
        <end position="1207"/>
    </location>
</feature>
<dbReference type="OrthoDB" id="10040049at2759"/>
<keyword evidence="6 10" id="KW-1133">Transmembrane helix</keyword>
<feature type="transmembrane region" description="Helical" evidence="10">
    <location>
        <begin position="1155"/>
        <end position="1176"/>
    </location>
</feature>
<feature type="domain" description="Ig-like" evidence="13">
    <location>
        <begin position="235"/>
        <end position="322"/>
    </location>
</feature>
<dbReference type="PRINTS" id="PR00249">
    <property type="entry name" value="GPCRSECRETIN"/>
</dbReference>
<evidence type="ECO:0000256" key="4">
    <source>
        <dbReference type="ARBA" id="ARBA00022692"/>
    </source>
</evidence>
<dbReference type="GO" id="GO:0043031">
    <property type="term" value="P:negative regulation of macrophage activation"/>
    <property type="evidence" value="ECO:0007669"/>
    <property type="project" value="Ensembl"/>
</dbReference>
<dbReference type="Pfam" id="PF00002">
    <property type="entry name" value="7tm_2"/>
    <property type="match status" value="1"/>
</dbReference>
<dbReference type="InterPro" id="IPR036179">
    <property type="entry name" value="Ig-like_dom_sf"/>
</dbReference>
<dbReference type="GO" id="GO:0006112">
    <property type="term" value="P:energy reserve metabolic process"/>
    <property type="evidence" value="ECO:0007669"/>
    <property type="project" value="Ensembl"/>
</dbReference>
<dbReference type="InterPro" id="IPR032471">
    <property type="entry name" value="AGRL2-4_GAIN_subdom_A"/>
</dbReference>
<dbReference type="InterPro" id="IPR000832">
    <property type="entry name" value="GPCR_2_secretin-like"/>
</dbReference>
<dbReference type="GO" id="GO:0048821">
    <property type="term" value="P:erythrocyte development"/>
    <property type="evidence" value="ECO:0007669"/>
    <property type="project" value="Ensembl"/>
</dbReference>
<evidence type="ECO:0000256" key="8">
    <source>
        <dbReference type="ARBA" id="ARBA00023157"/>
    </source>
</evidence>
<dbReference type="Pfam" id="PF25387">
    <property type="entry name" value="ADGRF3_N"/>
    <property type="match status" value="1"/>
</dbReference>
<keyword evidence="9" id="KW-0325">Glycoprotein</keyword>
<dbReference type="GO" id="GO:0045177">
    <property type="term" value="C:apical part of cell"/>
    <property type="evidence" value="ECO:0007669"/>
    <property type="project" value="Ensembl"/>
</dbReference>
<feature type="transmembrane region" description="Helical" evidence="10">
    <location>
        <begin position="1031"/>
        <end position="1054"/>
    </location>
</feature>
<keyword evidence="8" id="KW-1015">Disulfide bond</keyword>
<dbReference type="GO" id="GO:0005886">
    <property type="term" value="C:plasma membrane"/>
    <property type="evidence" value="ECO:0007669"/>
    <property type="project" value="UniProtKB-SubCell"/>
</dbReference>
<dbReference type="GO" id="GO:0045444">
    <property type="term" value="P:fat cell differentiation"/>
    <property type="evidence" value="ECO:0007669"/>
    <property type="project" value="Ensembl"/>
</dbReference>
<evidence type="ECO:0000259" key="12">
    <source>
        <dbReference type="PROSITE" id="PS50261"/>
    </source>
</evidence>
<dbReference type="PROSITE" id="PS50221">
    <property type="entry name" value="GAIN_B"/>
    <property type="match status" value="1"/>
</dbReference>
<name>A0A8C4Y2Z8_9SAUR</name>
<dbReference type="AlphaFoldDB" id="A0A8C4Y2Z8"/>
<gene>
    <name evidence="14" type="primary">ADGRF5</name>
</gene>
<dbReference type="InterPro" id="IPR046338">
    <property type="entry name" value="GAIN_dom_sf"/>
</dbReference>
<keyword evidence="15" id="KW-1185">Reference proteome</keyword>
<keyword evidence="3" id="KW-1003">Cell membrane</keyword>
<proteinExistence type="inferred from homology"/>
<feature type="transmembrane region" description="Helical" evidence="10">
    <location>
        <begin position="1182"/>
        <end position="1206"/>
    </location>
</feature>
<dbReference type="PANTHER" id="PTHR45813:SF4">
    <property type="entry name" value="ADHESION G PROTEIN-COUPLED RECEPTOR F5"/>
    <property type="match status" value="1"/>
</dbReference>
<dbReference type="GO" id="GO:0007189">
    <property type="term" value="P:adenylate cyclase-activating G protein-coupled receptor signaling pathway"/>
    <property type="evidence" value="ECO:0007669"/>
    <property type="project" value="TreeGrafter"/>
</dbReference>
<dbReference type="PROSITE" id="PS50261">
    <property type="entry name" value="G_PROTEIN_RECEP_F2_4"/>
    <property type="match status" value="1"/>
</dbReference>
<sequence>MKSKSSNACRLCLITTTHQRSISVTFPASLLSSTPAPLSWYFATFGLSPMEYKIDIEISYTDPSLLEAIKDYFKNLSFPVIVNTLDAAMNISSLNVTTVCSLTSNNETHCSCESGYRWPAAACSANSICPSTIPTQEEICDCITQVPSQGPYCQLQSEGKLCLVAYSMKFNQERESDLYTSVGLLLFLIGKCVLLITSPSMQNSILIQVAPFRSWCNLANTHDFFMNLGFLFAFPDQTNFSVSPEDIFQGDTVKMKCVIQLDTGNVTWYHSGHVILNRGRHSISTIIIEKTTTSILKITNVTQDDTGTIDSTLEFKATRNVTVAPINIMQSGDTKVICDGTKVSLRCCIDGNIQYFNTTWRPNTGTASLTPNCTKYTLQASHSQCPNPSDKEITYTCELSTGNGAIRSKTINVTYLQIGKDTKTQVSEGHNFTLICTSDVSNCDNVTWKIQSQMIDSRLYSCKVESPSKARSILTVNSATQAWNGTYTCTSFQKSLSSSSSTTVEIVPLPLKQNIVLDPIQGFIQCNVPQVLKCCINGAENYDVIFTVQQTECKSGNLVCYTCNYTERCSSKSNVVAYCTFVNRIQDKVISSLMNLSIILGNKVTCSGSIGVGQQGAQITKPCPASQGVNGMSTTVRGTVIYVCNNTNWEVARNSCISDQINTLLDRAESLVYDPQAEEQLPTYLEILHNTTLKEQREINTSPANLVAVITILDLVSNIPTDAKPRTMENFLSTVNTIVNNSTILAWKDLNNQQTGDSSRLLDSVEKFSRSLRPTNNPIPSITNTNVQLQGIVITENSTWDYNKSFTFSNSANLSGNVLITRNNIKNLTEKLTIITVAFSTLRYILPNPNETVKDVNGLVMMTTTNSMGPQVLEISLTFAKSNSSLKEPQCVFWNFSHSAAVGGWDDTGCHPKDEGDNVICTCNHLTSFSILMSFDRGSSPSGAKLQSLDYITYIGLSISIVSLMICILIESLVWKYVTKNRTSYMRHICILNIAVSLLLADSWFIVTAFIQDKKELVNGNVCIAATFFIHLFYLSLFFWMLALGLMIFYRLVFILHDTSKTIQKAIAFSLGYGCPLIISVITIAVTQPHNTYMRENACWLNWEKSKALLAFIIPALIIVAVNSIIAVVILVKILRPAIGEKPSKQERSSLIQAIKNVATLTPLFGLTWGFGVATLSNGSPIVFHILFTLLNAFQVSIMLVGCLWVRTGLPPKACEKEGSLSRMGCNH</sequence>
<reference evidence="14" key="1">
    <citation type="submission" date="2025-08" db="UniProtKB">
        <authorList>
            <consortium name="Ensembl"/>
        </authorList>
    </citation>
    <scope>IDENTIFICATION</scope>
</reference>
<evidence type="ECO:0000256" key="6">
    <source>
        <dbReference type="ARBA" id="ARBA00022989"/>
    </source>
</evidence>
<evidence type="ECO:0000256" key="5">
    <source>
        <dbReference type="ARBA" id="ARBA00022729"/>
    </source>
</evidence>
<feature type="transmembrane region" description="Helical" evidence="10">
    <location>
        <begin position="1108"/>
        <end position="1135"/>
    </location>
</feature>
<dbReference type="PANTHER" id="PTHR45813">
    <property type="entry name" value="IG-LIKE DOMAIN-CONTAINING PROTEIN"/>
    <property type="match status" value="1"/>
</dbReference>
<evidence type="ECO:0000256" key="3">
    <source>
        <dbReference type="ARBA" id="ARBA00022475"/>
    </source>
</evidence>
<dbReference type="InterPro" id="IPR051587">
    <property type="entry name" value="Adhesion_GPCR"/>
</dbReference>
<dbReference type="InterPro" id="IPR057244">
    <property type="entry name" value="GAIN_B"/>
</dbReference>
<comment type="similarity">
    <text evidence="2">Belongs to the G-protein coupled receptor 2 family. Adhesion G-protein coupled receptor (ADGR) subfamily.</text>
</comment>
<dbReference type="PROSITE" id="PS50835">
    <property type="entry name" value="IG_LIKE"/>
    <property type="match status" value="3"/>
</dbReference>
<dbReference type="InterPro" id="IPR013783">
    <property type="entry name" value="Ig-like_fold"/>
</dbReference>
<keyword evidence="4 10" id="KW-0812">Transmembrane</keyword>
<feature type="transmembrane region" description="Helical" evidence="10">
    <location>
        <begin position="990"/>
        <end position="1011"/>
    </location>
</feature>
<dbReference type="Gene3D" id="1.20.1070.10">
    <property type="entry name" value="Rhodopsin 7-helix transmembrane proteins"/>
    <property type="match status" value="1"/>
</dbReference>
<dbReference type="GO" id="GO:0031410">
    <property type="term" value="C:cytoplasmic vesicle"/>
    <property type="evidence" value="ECO:0007669"/>
    <property type="project" value="Ensembl"/>
</dbReference>
<dbReference type="GO" id="GO:0071073">
    <property type="term" value="P:positive regulation of phospholipid biosynthetic process"/>
    <property type="evidence" value="ECO:0007669"/>
    <property type="project" value="Ensembl"/>
</dbReference>
<dbReference type="InterPro" id="IPR057400">
    <property type="entry name" value="ADGRF3/5_N"/>
</dbReference>
<feature type="domain" description="Ig-like" evidence="13">
    <location>
        <begin position="325"/>
        <end position="407"/>
    </location>
</feature>
<feature type="domain" description="Ig-like" evidence="13">
    <location>
        <begin position="411"/>
        <end position="505"/>
    </location>
</feature>
<dbReference type="SUPFAM" id="SSF48726">
    <property type="entry name" value="Immunoglobulin"/>
    <property type="match status" value="2"/>
</dbReference>
<dbReference type="Pfam" id="PF16489">
    <property type="entry name" value="GAIN"/>
    <property type="match status" value="1"/>
</dbReference>
<evidence type="ECO:0000313" key="14">
    <source>
        <dbReference type="Ensembl" id="ENSGEVP00005015770.1"/>
    </source>
</evidence>
<feature type="transmembrane region" description="Helical" evidence="10">
    <location>
        <begin position="1066"/>
        <end position="1088"/>
    </location>
</feature>
<dbReference type="GO" id="GO:0007166">
    <property type="term" value="P:cell surface receptor signaling pathway"/>
    <property type="evidence" value="ECO:0007669"/>
    <property type="project" value="InterPro"/>
</dbReference>
<dbReference type="GO" id="GO:0061626">
    <property type="term" value="P:pharyngeal arch artery morphogenesis"/>
    <property type="evidence" value="ECO:0007669"/>
    <property type="project" value="Ensembl"/>
</dbReference>
<dbReference type="GO" id="GO:0003094">
    <property type="term" value="P:glomerular filtration"/>
    <property type="evidence" value="ECO:0007669"/>
    <property type="project" value="Ensembl"/>
</dbReference>
<dbReference type="SMART" id="SM00408">
    <property type="entry name" value="IGc2"/>
    <property type="match status" value="2"/>
</dbReference>
<dbReference type="Pfam" id="PF01825">
    <property type="entry name" value="GPS"/>
    <property type="match status" value="1"/>
</dbReference>
<dbReference type="Ensembl" id="ENSGEVT00005016571.1">
    <property type="protein sequence ID" value="ENSGEVP00005015770.1"/>
    <property type="gene ID" value="ENSGEVG00005011006.1"/>
</dbReference>
<dbReference type="GO" id="GO:0004930">
    <property type="term" value="F:G protein-coupled receptor activity"/>
    <property type="evidence" value="ECO:0007669"/>
    <property type="project" value="InterPro"/>
</dbReference>
<dbReference type="GO" id="GO:0042593">
    <property type="term" value="P:glucose homeostasis"/>
    <property type="evidence" value="ECO:0007669"/>
    <property type="project" value="Ensembl"/>
</dbReference>
<dbReference type="InterPro" id="IPR003599">
    <property type="entry name" value="Ig_sub"/>
</dbReference>
<organism evidence="14 15">
    <name type="scientific">Gopherus evgoodei</name>
    <name type="common">Goodes thornscrub tortoise</name>
    <dbReference type="NCBI Taxonomy" id="1825980"/>
    <lineage>
        <taxon>Eukaryota</taxon>
        <taxon>Metazoa</taxon>
        <taxon>Chordata</taxon>
        <taxon>Craniata</taxon>
        <taxon>Vertebrata</taxon>
        <taxon>Euteleostomi</taxon>
        <taxon>Archelosauria</taxon>
        <taxon>Testudinata</taxon>
        <taxon>Testudines</taxon>
        <taxon>Cryptodira</taxon>
        <taxon>Durocryptodira</taxon>
        <taxon>Testudinoidea</taxon>
        <taxon>Testudinidae</taxon>
        <taxon>Gopherus</taxon>
    </lineage>
</organism>
<reference evidence="14" key="2">
    <citation type="submission" date="2025-09" db="UniProtKB">
        <authorList>
            <consortium name="Ensembl"/>
        </authorList>
    </citation>
    <scope>IDENTIFICATION</scope>
</reference>
<keyword evidence="5" id="KW-0732">Signal</keyword>
<dbReference type="InterPro" id="IPR003598">
    <property type="entry name" value="Ig_sub2"/>
</dbReference>
<dbReference type="GO" id="GO:0042116">
    <property type="term" value="P:macrophage activation"/>
    <property type="evidence" value="ECO:0007669"/>
    <property type="project" value="Ensembl"/>
</dbReference>
<feature type="domain" description="GAIN-B" evidence="11">
    <location>
        <begin position="778"/>
        <end position="939"/>
    </location>
</feature>
<dbReference type="InterPro" id="IPR000203">
    <property type="entry name" value="GPS"/>
</dbReference>
<feature type="transmembrane region" description="Helical" evidence="10">
    <location>
        <begin position="951"/>
        <end position="978"/>
    </location>
</feature>
<evidence type="ECO:0000259" key="11">
    <source>
        <dbReference type="PROSITE" id="PS50221"/>
    </source>
</evidence>
<evidence type="ECO:0000256" key="1">
    <source>
        <dbReference type="ARBA" id="ARBA00004651"/>
    </source>
</evidence>
<evidence type="ECO:0000256" key="9">
    <source>
        <dbReference type="ARBA" id="ARBA00023180"/>
    </source>
</evidence>
<dbReference type="GO" id="GO:0043129">
    <property type="term" value="P:surfactant homeostasis"/>
    <property type="evidence" value="ECO:0007669"/>
    <property type="project" value="Ensembl"/>
</dbReference>
<dbReference type="InterPro" id="IPR008078">
    <property type="entry name" value="GPCR_2_Ig-hepta-like_rcpt"/>
</dbReference>
<evidence type="ECO:0000259" key="13">
    <source>
        <dbReference type="PROSITE" id="PS50835"/>
    </source>
</evidence>
<evidence type="ECO:0000256" key="10">
    <source>
        <dbReference type="SAM" id="Phobius"/>
    </source>
</evidence>
<dbReference type="Gene3D" id="2.60.40.10">
    <property type="entry name" value="Immunoglobulins"/>
    <property type="match status" value="2"/>
</dbReference>
<dbReference type="GO" id="GO:0008654">
    <property type="term" value="P:phospholipid biosynthetic process"/>
    <property type="evidence" value="ECO:0007669"/>
    <property type="project" value="Ensembl"/>
</dbReference>
<dbReference type="InterPro" id="IPR017981">
    <property type="entry name" value="GPCR_2-like_7TM"/>
</dbReference>
<evidence type="ECO:0000256" key="7">
    <source>
        <dbReference type="ARBA" id="ARBA00023136"/>
    </source>
</evidence>
<dbReference type="Proteomes" id="UP000694390">
    <property type="component" value="Unassembled WGS sequence"/>
</dbReference>
<dbReference type="InterPro" id="IPR007110">
    <property type="entry name" value="Ig-like_dom"/>
</dbReference>
<dbReference type="SMART" id="SM00303">
    <property type="entry name" value="GPS"/>
    <property type="match status" value="1"/>
</dbReference>
<dbReference type="FunFam" id="1.20.1070.10:FF:000058">
    <property type="entry name" value="Adhesion G protein-coupled receptor F5"/>
    <property type="match status" value="1"/>
</dbReference>
<evidence type="ECO:0000256" key="2">
    <source>
        <dbReference type="ARBA" id="ARBA00007343"/>
    </source>
</evidence>